<evidence type="ECO:0000313" key="2">
    <source>
        <dbReference type="EMBL" id="CAG9317246.1"/>
    </source>
</evidence>
<gene>
    <name evidence="2" type="ORF">BSTOLATCC_MIC18500</name>
</gene>
<dbReference type="InterPro" id="IPR036188">
    <property type="entry name" value="FAD/NAD-bd_sf"/>
</dbReference>
<dbReference type="InterPro" id="IPR018203">
    <property type="entry name" value="GDP_dissociation_inhibitor"/>
</dbReference>
<accession>A0AAU9IZZ0</accession>
<comment type="similarity">
    <text evidence="1">Belongs to the Rab GDI family.</text>
</comment>
<keyword evidence="3" id="KW-1185">Reference proteome</keyword>
<dbReference type="PANTHER" id="PTHR11787">
    <property type="entry name" value="RAB GDP-DISSOCIATION INHIBITOR"/>
    <property type="match status" value="1"/>
</dbReference>
<dbReference type="GO" id="GO:0005092">
    <property type="term" value="F:GDP-dissociation inhibitor activity"/>
    <property type="evidence" value="ECO:0007669"/>
    <property type="project" value="InterPro"/>
</dbReference>
<comment type="caution">
    <text evidence="2">The sequence shown here is derived from an EMBL/GenBank/DDBJ whole genome shotgun (WGS) entry which is preliminary data.</text>
</comment>
<evidence type="ECO:0000313" key="3">
    <source>
        <dbReference type="Proteomes" id="UP001162131"/>
    </source>
</evidence>
<dbReference type="Gene3D" id="3.50.50.60">
    <property type="entry name" value="FAD/NAD(P)-binding domain"/>
    <property type="match status" value="1"/>
</dbReference>
<evidence type="ECO:0000256" key="1">
    <source>
        <dbReference type="ARBA" id="ARBA00005593"/>
    </source>
</evidence>
<dbReference type="PANTHER" id="PTHR11787:SF4">
    <property type="entry name" value="CHM, RAB ESCORT PROTEIN 1"/>
    <property type="match status" value="1"/>
</dbReference>
<dbReference type="GO" id="GO:0005968">
    <property type="term" value="C:Rab-protein geranylgeranyltransferase complex"/>
    <property type="evidence" value="ECO:0007669"/>
    <property type="project" value="TreeGrafter"/>
</dbReference>
<name>A0AAU9IZZ0_9CILI</name>
<dbReference type="Gene3D" id="1.10.405.10">
    <property type="entry name" value="Guanine Nucleotide Dissociation Inhibitor, domain 1"/>
    <property type="match status" value="1"/>
</dbReference>
<dbReference type="AlphaFoldDB" id="A0AAU9IZZ0"/>
<dbReference type="Pfam" id="PF00996">
    <property type="entry name" value="GDI"/>
    <property type="match status" value="1"/>
</dbReference>
<dbReference type="Proteomes" id="UP001162131">
    <property type="component" value="Unassembled WGS sequence"/>
</dbReference>
<sequence length="456" mass="51119">MEDLAATHFDDIILGTDNTSSILAAALAISGHKVLHLDSQGYYGSIDGTLSFNEFQKFLISPESPPFLNKQIHISPGPDEECNQFPRRFNFDLQPKMIYSVGDVVDYLLACGIAQYIEFKSVKSGMLWTQDGFRQVPCNKSEIFQDEKLNVVEKRKLMKIVEHCTKLLEGEDFDPNQDFKSLLEEKGLPENLQNILFYAILLVDGDTRSITLGEALGKIQKYSSSLGIYKEGSTLLYPMYGAGDISQGFCRVSAVYEGTYVITEELSIFGLLKEDNKIKGIATTLGEFHGNRVLLNSTFANVDESLVAVPQAGITRGVILSRGVFHENDGPVLFSVPPHTFENEFPIYILQLSSNSSTCPEGYSVLHLYTRLSNYDENLHSFQRLIEQFPIEIVFYATYLQQITENSGEAVHIPNPGLGFEVSDHFEAAKKLFREIRGDEPFLPSRPNPEGEEDNF</sequence>
<dbReference type="SUPFAM" id="SSF51905">
    <property type="entry name" value="FAD/NAD(P)-binding domain"/>
    <property type="match status" value="1"/>
</dbReference>
<protein>
    <recommendedName>
        <fullName evidence="4">Rab proteins geranylgeranyltransferase component A</fullName>
    </recommendedName>
</protein>
<organism evidence="2 3">
    <name type="scientific">Blepharisma stoltei</name>
    <dbReference type="NCBI Taxonomy" id="1481888"/>
    <lineage>
        <taxon>Eukaryota</taxon>
        <taxon>Sar</taxon>
        <taxon>Alveolata</taxon>
        <taxon>Ciliophora</taxon>
        <taxon>Postciliodesmatophora</taxon>
        <taxon>Heterotrichea</taxon>
        <taxon>Heterotrichida</taxon>
        <taxon>Blepharismidae</taxon>
        <taxon>Blepharisma</taxon>
    </lineage>
</organism>
<dbReference type="PRINTS" id="PR00891">
    <property type="entry name" value="RABGDIREP"/>
</dbReference>
<dbReference type="EMBL" id="CAJZBQ010000018">
    <property type="protein sequence ID" value="CAG9317246.1"/>
    <property type="molecule type" value="Genomic_DNA"/>
</dbReference>
<dbReference type="GO" id="GO:0016192">
    <property type="term" value="P:vesicle-mediated transport"/>
    <property type="evidence" value="ECO:0007669"/>
    <property type="project" value="TreeGrafter"/>
</dbReference>
<dbReference type="GO" id="GO:0007264">
    <property type="term" value="P:small GTPase-mediated signal transduction"/>
    <property type="evidence" value="ECO:0007669"/>
    <property type="project" value="InterPro"/>
</dbReference>
<dbReference type="GO" id="GO:0005634">
    <property type="term" value="C:nucleus"/>
    <property type="evidence" value="ECO:0007669"/>
    <property type="project" value="TreeGrafter"/>
</dbReference>
<dbReference type="Gene3D" id="3.30.519.10">
    <property type="entry name" value="Guanine Nucleotide Dissociation Inhibitor, domain 2"/>
    <property type="match status" value="1"/>
</dbReference>
<evidence type="ECO:0008006" key="4">
    <source>
        <dbReference type="Google" id="ProtNLM"/>
    </source>
</evidence>
<proteinExistence type="inferred from homology"/>
<reference evidence="2" key="1">
    <citation type="submission" date="2021-09" db="EMBL/GenBank/DDBJ databases">
        <authorList>
            <consortium name="AG Swart"/>
            <person name="Singh M."/>
            <person name="Singh A."/>
            <person name="Seah K."/>
            <person name="Emmerich C."/>
        </authorList>
    </citation>
    <scope>NUCLEOTIDE SEQUENCE</scope>
    <source>
        <strain evidence="2">ATCC30299</strain>
    </source>
</reference>
<dbReference type="GO" id="GO:0005829">
    <property type="term" value="C:cytosol"/>
    <property type="evidence" value="ECO:0007669"/>
    <property type="project" value="TreeGrafter"/>
</dbReference>